<dbReference type="GO" id="GO:0005737">
    <property type="term" value="C:cytoplasm"/>
    <property type="evidence" value="ECO:0007669"/>
    <property type="project" value="UniProtKB-SubCell"/>
</dbReference>
<evidence type="ECO:0000256" key="8">
    <source>
        <dbReference type="ARBA" id="ARBA00022806"/>
    </source>
</evidence>
<dbReference type="PROSITE" id="PS51997">
    <property type="entry name" value="UPF1_CH_RICH"/>
    <property type="match status" value="1"/>
</dbReference>
<dbReference type="GO" id="GO:0000184">
    <property type="term" value="P:nuclear-transcribed mRNA catabolic process, nonsense-mediated decay"/>
    <property type="evidence" value="ECO:0007669"/>
    <property type="project" value="InterPro"/>
</dbReference>
<accession>A0A7S1YBQ5</accession>
<evidence type="ECO:0000256" key="7">
    <source>
        <dbReference type="ARBA" id="ARBA00022801"/>
    </source>
</evidence>
<evidence type="ECO:0000313" key="14">
    <source>
        <dbReference type="EMBL" id="CAD9289439.1"/>
    </source>
</evidence>
<evidence type="ECO:0000256" key="10">
    <source>
        <dbReference type="ARBA" id="ARBA00022840"/>
    </source>
</evidence>
<feature type="region of interest" description="C3H" evidence="11">
    <location>
        <begin position="70"/>
        <end position="102"/>
    </location>
</feature>
<feature type="region of interest" description="Disordered" evidence="12">
    <location>
        <begin position="1"/>
        <end position="64"/>
    </location>
</feature>
<dbReference type="InterPro" id="IPR045055">
    <property type="entry name" value="DNA2/NAM7-like"/>
</dbReference>
<dbReference type="Gene3D" id="6.10.140.1240">
    <property type="match status" value="1"/>
</dbReference>
<keyword evidence="8" id="KW-0347">Helicase</keyword>
<evidence type="ECO:0000256" key="3">
    <source>
        <dbReference type="ARBA" id="ARBA00022490"/>
    </source>
</evidence>
<dbReference type="Pfam" id="PF13087">
    <property type="entry name" value="AAA_12"/>
    <property type="match status" value="1"/>
</dbReference>
<keyword evidence="10" id="KW-0067">ATP-binding</keyword>
<dbReference type="SUPFAM" id="SSF52540">
    <property type="entry name" value="P-loop containing nucleoside triphosphate hydrolases"/>
    <property type="match status" value="1"/>
</dbReference>
<dbReference type="GO" id="GO:0005524">
    <property type="term" value="F:ATP binding"/>
    <property type="evidence" value="ECO:0007669"/>
    <property type="project" value="UniProtKB-KW"/>
</dbReference>
<evidence type="ECO:0000256" key="9">
    <source>
        <dbReference type="ARBA" id="ARBA00022833"/>
    </source>
</evidence>
<evidence type="ECO:0000256" key="11">
    <source>
        <dbReference type="PROSITE-ProRule" id="PRU01341"/>
    </source>
</evidence>
<evidence type="ECO:0000259" key="13">
    <source>
        <dbReference type="PROSITE" id="PS51997"/>
    </source>
</evidence>
<keyword evidence="9 11" id="KW-0862">Zinc</keyword>
<organism evidence="14">
    <name type="scientific">Sexangularia sp. CB-2014</name>
    <dbReference type="NCBI Taxonomy" id="1486929"/>
    <lineage>
        <taxon>Eukaryota</taxon>
        <taxon>Amoebozoa</taxon>
        <taxon>Tubulinea</taxon>
        <taxon>Elardia</taxon>
        <taxon>Arcellinida</taxon>
        <taxon>Arcellinida incertae sedis</taxon>
        <taxon>Sexangularia</taxon>
    </lineage>
</organism>
<evidence type="ECO:0000256" key="5">
    <source>
        <dbReference type="ARBA" id="ARBA00022741"/>
    </source>
</evidence>
<keyword evidence="6 11" id="KW-0863">Zinc-finger</keyword>
<gene>
    <name evidence="14" type="ORF">SSP0437_LOCUS2207</name>
</gene>
<dbReference type="GO" id="GO:0003724">
    <property type="term" value="F:RNA helicase activity"/>
    <property type="evidence" value="ECO:0007669"/>
    <property type="project" value="InterPro"/>
</dbReference>
<dbReference type="EMBL" id="HBGL01002900">
    <property type="protein sequence ID" value="CAD9289439.1"/>
    <property type="molecule type" value="Transcribed_RNA"/>
</dbReference>
<dbReference type="PANTHER" id="PTHR10887:SF364">
    <property type="entry name" value="REGULATOR OF NONSENSE TRANSCRIPTS 1"/>
    <property type="match status" value="1"/>
</dbReference>
<dbReference type="AlphaFoldDB" id="A0A7S1YBQ5"/>
<keyword evidence="3" id="KW-0963">Cytoplasm</keyword>
<dbReference type="SMART" id="SM00382">
    <property type="entry name" value="AAA"/>
    <property type="match status" value="1"/>
</dbReference>
<dbReference type="GO" id="GO:0003723">
    <property type="term" value="F:RNA binding"/>
    <property type="evidence" value="ECO:0007669"/>
    <property type="project" value="InterPro"/>
</dbReference>
<dbReference type="Pfam" id="PF13086">
    <property type="entry name" value="AAA_11"/>
    <property type="match status" value="2"/>
</dbReference>
<protein>
    <recommendedName>
        <fullName evidence="13">Upf1 domain-containing protein</fullName>
    </recommendedName>
</protein>
<dbReference type="GO" id="GO:0008270">
    <property type="term" value="F:zinc ion binding"/>
    <property type="evidence" value="ECO:0007669"/>
    <property type="project" value="UniProtKB-UniRule"/>
</dbReference>
<keyword evidence="5" id="KW-0547">Nucleotide-binding</keyword>
<dbReference type="InterPro" id="IPR047187">
    <property type="entry name" value="SF1_C_Upf1"/>
</dbReference>
<dbReference type="InterPro" id="IPR027417">
    <property type="entry name" value="P-loop_NTPase"/>
</dbReference>
<dbReference type="CDD" id="cd21400">
    <property type="entry name" value="ZBD_UPF1-like"/>
    <property type="match status" value="1"/>
</dbReference>
<evidence type="ECO:0000256" key="12">
    <source>
        <dbReference type="SAM" id="MobiDB-lite"/>
    </source>
</evidence>
<dbReference type="Pfam" id="PF09416">
    <property type="entry name" value="UPF1_Zn_bind"/>
    <property type="match status" value="1"/>
</dbReference>
<feature type="compositionally biased region" description="Acidic residues" evidence="12">
    <location>
        <begin position="46"/>
        <end position="64"/>
    </location>
</feature>
<dbReference type="FunFam" id="3.40.50.300:FF:000097">
    <property type="entry name" value="Regulator of nonsense transcripts 1"/>
    <property type="match status" value="1"/>
</dbReference>
<comment type="similarity">
    <text evidence="2">Belongs to the DNA2/NAM7 helicase family.</text>
</comment>
<dbReference type="Gene3D" id="3.40.50.300">
    <property type="entry name" value="P-loop containing nucleotide triphosphate hydrolases"/>
    <property type="match status" value="2"/>
</dbReference>
<dbReference type="InterPro" id="IPR003593">
    <property type="entry name" value="AAA+_ATPase"/>
</dbReference>
<name>A0A7S1YBQ5_9EUKA</name>
<dbReference type="InterPro" id="IPR041679">
    <property type="entry name" value="DNA2/NAM7-like_C"/>
</dbReference>
<dbReference type="PANTHER" id="PTHR10887">
    <property type="entry name" value="DNA2/NAM7 HELICASE FAMILY"/>
    <property type="match status" value="1"/>
</dbReference>
<dbReference type="InterPro" id="IPR018999">
    <property type="entry name" value="UPF1_CH/ZBD"/>
</dbReference>
<evidence type="ECO:0000256" key="2">
    <source>
        <dbReference type="ARBA" id="ARBA00007913"/>
    </source>
</evidence>
<evidence type="ECO:0000256" key="4">
    <source>
        <dbReference type="ARBA" id="ARBA00022723"/>
    </source>
</evidence>
<feature type="region of interest" description="Disordered" evidence="12">
    <location>
        <begin position="908"/>
        <end position="932"/>
    </location>
</feature>
<keyword evidence="7" id="KW-0378">Hydrolase</keyword>
<dbReference type="Pfam" id="PF18141">
    <property type="entry name" value="UPF1_1B_dom"/>
    <property type="match status" value="1"/>
</dbReference>
<dbReference type="Gene3D" id="2.40.30.230">
    <property type="match status" value="1"/>
</dbReference>
<dbReference type="InterPro" id="IPR041677">
    <property type="entry name" value="DNA2/NAM7_AAA_11"/>
</dbReference>
<evidence type="ECO:0000256" key="1">
    <source>
        <dbReference type="ARBA" id="ARBA00004496"/>
    </source>
</evidence>
<evidence type="ECO:0000256" key="6">
    <source>
        <dbReference type="ARBA" id="ARBA00022771"/>
    </source>
</evidence>
<dbReference type="InterPro" id="IPR040812">
    <property type="entry name" value="UPF1_1B_dom"/>
</dbReference>
<feature type="region of interest" description="CC/SHH/C" evidence="11">
    <location>
        <begin position="84"/>
        <end position="112"/>
    </location>
</feature>
<feature type="domain" description="Upf1" evidence="13">
    <location>
        <begin position="62"/>
        <end position="219"/>
    </location>
</feature>
<keyword evidence="4 11" id="KW-0479">Metal-binding</keyword>
<proteinExistence type="inferred from homology"/>
<reference evidence="14" key="1">
    <citation type="submission" date="2021-01" db="EMBL/GenBank/DDBJ databases">
        <authorList>
            <person name="Corre E."/>
            <person name="Pelletier E."/>
            <person name="Niang G."/>
            <person name="Scheremetjew M."/>
            <person name="Finn R."/>
            <person name="Kale V."/>
            <person name="Holt S."/>
            <person name="Cochrane G."/>
            <person name="Meng A."/>
            <person name="Brown T."/>
            <person name="Cohen L."/>
        </authorList>
    </citation>
    <scope>NUCLEOTIDE SEQUENCE</scope>
    <source>
        <strain evidence="14">ATCC 50979</strain>
    </source>
</reference>
<dbReference type="CDD" id="cd18808">
    <property type="entry name" value="SF1_C_Upf1"/>
    <property type="match status" value="1"/>
</dbReference>
<dbReference type="CDD" id="cd18039">
    <property type="entry name" value="DEXXQc_UPF1"/>
    <property type="match status" value="1"/>
</dbReference>
<feature type="region of interest" description="C4" evidence="11">
    <location>
        <begin position="130"/>
        <end position="160"/>
    </location>
</feature>
<sequence length="1029" mass="111690">MADDRNVLTSSGITEGHSLDSATAEGELVDGIDTIDISSSSSSDSSEGEGEVEGDEEGESSEDDAVPHACDYCGIGATDAVARCVGCSKWFCNATGHLPASHIVNHLVRSKHKEIQLHVESPMGDAPIECYMCGSRNVFVLGFIPATQESVVVLLCREPCASASGLKDMNWDPTAWLPLVENRALVDWLVRVPEAREVRRARQVSTMQANKLEEAWKRDPNASVADIDKPGVVADMPHPVLLRYEDAYQYQNLFAPLVKMEADNDKQMKEAQTHRDVTVRWDVGLNRKRIARLPLDNRDDSVSKVMVGDELILRYTFVGEQKDPWSSRGVVVRLDGEDVLLELRGAGSGRAPTDVTQGFDVDFVWKPTSFERMQAAMRTFAVSELSLSSYLYHRLLGHDIAAQKVKVNLPTKFSAPGLPDLNHSQTHAVREVLQRSLALIQGPPGTGKTVTSASIVYHWVLANGGAAGGQVLVCAPSNVAVDQLAEKIHSTGLRVVRVSAKTREALGNSPVEFLTLHEQTKVFAQASKGELAKLYALREAAGELSGKDEARFRTLKRTAERQLLVAADVVCCTCVGAGDPRLKASRFKQVLIDEATQATEPEALVPLVRGCQQAVLVGDHMQLGPVVLSKQAAKAGLAQSLFERLIVLGIRPIRLRVQYRMHPALSEFPSNTFYEGSLQNGVTATDRLAPGVSFPFPVAERPLMFYASMGPEEIAPSGTSYLNRGEAVLAERCVTHLLRSGVRPDQIGVITPYEGQRAYFSSYLSRAGSLRAELYERLEVASVDAFQGREKDYIILSTVRSNERTGIGFLSDPRRLNVALTRAKFGMVILGNPRVLCKQALWNNLVVHYQEAGALVEGPLGALKECQLRFEKPRKYFAERRYFAAEQFDPNPVDDEGKPRPRAAPVAIPLGPSGPFGSDYTPQPAGPTYSEAAATATPPADAAGLALPHPFDLSSVHLHHPLQTAHLGSAEVPWPPTAPTAYAQPFPGYGMAFDGQGSGGMGGSGWMMGVDGATYGLGFGMAPFPQPPQ</sequence>
<comment type="subcellular location">
    <subcellularLocation>
        <location evidence="1">Cytoplasm</location>
    </subcellularLocation>
</comment>
<dbReference type="GO" id="GO:0016787">
    <property type="term" value="F:hydrolase activity"/>
    <property type="evidence" value="ECO:0007669"/>
    <property type="project" value="UniProtKB-KW"/>
</dbReference>
<dbReference type="CDD" id="cd21407">
    <property type="entry name" value="1B_UPF1-like"/>
    <property type="match status" value="1"/>
</dbReference>